<proteinExistence type="predicted"/>
<gene>
    <name evidence="2" type="ORF">SAMN05421807_11064</name>
</gene>
<evidence type="ECO:0000313" key="3">
    <source>
        <dbReference type="Proteomes" id="UP000184079"/>
    </source>
</evidence>
<evidence type="ECO:0000256" key="1">
    <source>
        <dbReference type="SAM" id="MobiDB-lite"/>
    </source>
</evidence>
<feature type="compositionally biased region" description="Basic and acidic residues" evidence="1">
    <location>
        <begin position="23"/>
        <end position="60"/>
    </location>
</feature>
<name>A0A1M5UP37_9BACI</name>
<dbReference type="EMBL" id="FQXD01000010">
    <property type="protein sequence ID" value="SHH64700.1"/>
    <property type="molecule type" value="Genomic_DNA"/>
</dbReference>
<protein>
    <submittedName>
        <fullName evidence="2">Uncharacterized protein</fullName>
    </submittedName>
</protein>
<organism evidence="2 3">
    <name type="scientific">Virgibacillus chiguensis</name>
    <dbReference type="NCBI Taxonomy" id="411959"/>
    <lineage>
        <taxon>Bacteria</taxon>
        <taxon>Bacillati</taxon>
        <taxon>Bacillota</taxon>
        <taxon>Bacilli</taxon>
        <taxon>Bacillales</taxon>
        <taxon>Bacillaceae</taxon>
        <taxon>Virgibacillus</taxon>
    </lineage>
</organism>
<sequence length="77" mass="9346">MTNGSELCAGMSEVTTNRSGFTRKQERDYDERERFTREQERGYNEHERFPREQERIHNEQERFPVTYLYTIKPRNGG</sequence>
<feature type="compositionally biased region" description="Polar residues" evidence="1">
    <location>
        <begin position="13"/>
        <end position="22"/>
    </location>
</feature>
<dbReference type="AlphaFoldDB" id="A0A1M5UP37"/>
<reference evidence="3" key="1">
    <citation type="submission" date="2016-11" db="EMBL/GenBank/DDBJ databases">
        <authorList>
            <person name="Varghese N."/>
            <person name="Submissions S."/>
        </authorList>
    </citation>
    <scope>NUCLEOTIDE SEQUENCE [LARGE SCALE GENOMIC DNA]</scope>
    <source>
        <strain evidence="3">CGMCC 1.6496</strain>
    </source>
</reference>
<dbReference type="Proteomes" id="UP000184079">
    <property type="component" value="Unassembled WGS sequence"/>
</dbReference>
<evidence type="ECO:0000313" key="2">
    <source>
        <dbReference type="EMBL" id="SHH64700.1"/>
    </source>
</evidence>
<feature type="region of interest" description="Disordered" evidence="1">
    <location>
        <begin position="1"/>
        <end position="60"/>
    </location>
</feature>
<keyword evidence="3" id="KW-1185">Reference proteome</keyword>
<accession>A0A1M5UP37</accession>